<reference evidence="2 3" key="1">
    <citation type="submission" date="2020-01" db="EMBL/GenBank/DDBJ databases">
        <title>Whole genome and functional gene identification of agarase of Vibrio HN897.</title>
        <authorList>
            <person name="Liu Y."/>
            <person name="Zhao Z."/>
        </authorList>
    </citation>
    <scope>NUCLEOTIDE SEQUENCE [LARGE SCALE GENOMIC DNA]</scope>
    <source>
        <strain evidence="2 3">HN897</strain>
    </source>
</reference>
<dbReference type="Pfam" id="PF11810">
    <property type="entry name" value="DUF3332"/>
    <property type="match status" value="1"/>
</dbReference>
<accession>A0A7Z2T5Q3</accession>
<dbReference type="RefSeq" id="WP_164649803.1">
    <property type="nucleotide sequence ID" value="NZ_CP047476.1"/>
</dbReference>
<evidence type="ECO:0000313" key="2">
    <source>
        <dbReference type="EMBL" id="QIA64903.1"/>
    </source>
</evidence>
<protein>
    <submittedName>
        <fullName evidence="2">DUF3332 family protein</fullName>
    </submittedName>
</protein>
<feature type="signal peptide" evidence="1">
    <location>
        <begin position="1"/>
        <end position="26"/>
    </location>
</feature>
<dbReference type="PROSITE" id="PS51257">
    <property type="entry name" value="PROKAR_LIPOPROTEIN"/>
    <property type="match status" value="1"/>
</dbReference>
<dbReference type="EMBL" id="CP047476">
    <property type="protein sequence ID" value="QIA64903.1"/>
    <property type="molecule type" value="Genomic_DNA"/>
</dbReference>
<evidence type="ECO:0000256" key="1">
    <source>
        <dbReference type="SAM" id="SignalP"/>
    </source>
</evidence>
<name>A0A7Z2T5Q3_9VIBR</name>
<gene>
    <name evidence="2" type="ORF">GT360_15160</name>
</gene>
<dbReference type="InterPro" id="IPR021768">
    <property type="entry name" value="DUF3332"/>
</dbReference>
<organism evidence="2 3">
    <name type="scientific">Vibrio astriarenae</name>
    <dbReference type="NCBI Taxonomy" id="1481923"/>
    <lineage>
        <taxon>Bacteria</taxon>
        <taxon>Pseudomonadati</taxon>
        <taxon>Pseudomonadota</taxon>
        <taxon>Gammaproteobacteria</taxon>
        <taxon>Vibrionales</taxon>
        <taxon>Vibrionaceae</taxon>
        <taxon>Vibrio</taxon>
    </lineage>
</organism>
<keyword evidence="3" id="KW-1185">Reference proteome</keyword>
<dbReference type="AlphaFoldDB" id="A0A7Z2T5Q3"/>
<feature type="chain" id="PRO_5031509660" evidence="1">
    <location>
        <begin position="27"/>
        <end position="178"/>
    </location>
</feature>
<keyword evidence="1" id="KW-0732">Signal</keyword>
<dbReference type="KEGG" id="vas:GT360_15160"/>
<proteinExistence type="predicted"/>
<evidence type="ECO:0000313" key="3">
    <source>
        <dbReference type="Proteomes" id="UP000464262"/>
    </source>
</evidence>
<sequence length="178" mass="19519">MQNVLKKTAALSLMAIALTGCVGSNAVTGKLMEFNVEVVDNRYARAGVNLLLAPVYGITTAADYVVFNSLEFWTGTNPLNGNPHIFDSKVDTKIKVNDDLDPSLTEAPVDLSNTRTIETGEMVQIDENTVQMDITYHNGDTATLIGVRDGEEVRYYMDDELVAETTIGQLEQLQKEQA</sequence>
<dbReference type="Proteomes" id="UP000464262">
    <property type="component" value="Chromosome 2"/>
</dbReference>